<dbReference type="Proteomes" id="UP000646827">
    <property type="component" value="Unassembled WGS sequence"/>
</dbReference>
<evidence type="ECO:0000313" key="1">
    <source>
        <dbReference type="EMBL" id="KAG2227093.1"/>
    </source>
</evidence>
<dbReference type="PANTHER" id="PTHR21541:SF3">
    <property type="entry name" value="STRUCTURE-SPECIFIC ENDONUCLEASE SUBUNIT SLX4"/>
    <property type="match status" value="1"/>
</dbReference>
<dbReference type="AlphaFoldDB" id="A0A8H7VSF8"/>
<name>A0A8H7VSF8_9FUNG</name>
<protein>
    <submittedName>
        <fullName evidence="1">Uncharacterized protein</fullName>
    </submittedName>
</protein>
<proteinExistence type="predicted"/>
<dbReference type="EMBL" id="JAEPRB010000010">
    <property type="protein sequence ID" value="KAG2227093.1"/>
    <property type="molecule type" value="Genomic_DNA"/>
</dbReference>
<accession>A0A8H7VSF8</accession>
<evidence type="ECO:0000313" key="2">
    <source>
        <dbReference type="Proteomes" id="UP000646827"/>
    </source>
</evidence>
<comment type="caution">
    <text evidence="1">The sequence shown here is derived from an EMBL/GenBank/DDBJ whole genome shotgun (WGS) entry which is preliminary data.</text>
</comment>
<reference evidence="1 2" key="1">
    <citation type="submission" date="2020-12" db="EMBL/GenBank/DDBJ databases">
        <title>Metabolic potential, ecology and presence of endohyphal bacteria is reflected in genomic diversity of Mucoromycotina.</title>
        <authorList>
            <person name="Muszewska A."/>
            <person name="Okrasinska A."/>
            <person name="Steczkiewicz K."/>
            <person name="Drgas O."/>
            <person name="Orlowska M."/>
            <person name="Perlinska-Lenart U."/>
            <person name="Aleksandrzak-Piekarczyk T."/>
            <person name="Szatraj K."/>
            <person name="Zielenkiewicz U."/>
            <person name="Pilsyk S."/>
            <person name="Malc E."/>
            <person name="Mieczkowski P."/>
            <person name="Kruszewska J.S."/>
            <person name="Biernat P."/>
            <person name="Pawlowska J."/>
        </authorList>
    </citation>
    <scope>NUCLEOTIDE SEQUENCE [LARGE SCALE GENOMIC DNA]</scope>
    <source>
        <strain evidence="1 2">CBS 142.35</strain>
    </source>
</reference>
<gene>
    <name evidence="1" type="ORF">INT45_003823</name>
</gene>
<dbReference type="OrthoDB" id="5576441at2759"/>
<dbReference type="GO" id="GO:0000712">
    <property type="term" value="P:resolution of meiotic recombination intermediates"/>
    <property type="evidence" value="ECO:0007669"/>
    <property type="project" value="TreeGrafter"/>
</dbReference>
<dbReference type="PANTHER" id="PTHR21541">
    <property type="entry name" value="BTB POZ DOMAIN CONTAINING 12"/>
    <property type="match status" value="1"/>
</dbReference>
<sequence>MTEGSLGDIDCPLCQSNLSHLRFSYERQQHVEQCLLTSTTSNTTDNNDSLFHHTMNDDSNNIECDFDYCIFCGKCVTHLKGIRKDVHFSRCLDELEREVSNVSFAGQSTTLFTNLDICPCCHEFTPLRNKSVRQKITHTKQCMKRQNMTIQQLLQKLQWIQWDYIPEQRRRQRSNVDQPQQSQPQRPKHIIQATISGADFSNGDNDDDDFSNTVIIHKKAIISNQRRQQNEENDPMDEELQLALALSKTEAQKHNNNKRCKGNSDATNIVSIDESRRLASLELQHILKKEPISIRHPDRIEALPSSRIKDTFGCYGESLWKLASLNNINYDNHTFSTIFIRNINQESSTTRT</sequence>
<dbReference type="GO" id="GO:0033557">
    <property type="term" value="C:Slx1-Slx4 complex"/>
    <property type="evidence" value="ECO:0007669"/>
    <property type="project" value="TreeGrafter"/>
</dbReference>
<organism evidence="1 2">
    <name type="scientific">Circinella minor</name>
    <dbReference type="NCBI Taxonomy" id="1195481"/>
    <lineage>
        <taxon>Eukaryota</taxon>
        <taxon>Fungi</taxon>
        <taxon>Fungi incertae sedis</taxon>
        <taxon>Mucoromycota</taxon>
        <taxon>Mucoromycotina</taxon>
        <taxon>Mucoromycetes</taxon>
        <taxon>Mucorales</taxon>
        <taxon>Lichtheimiaceae</taxon>
        <taxon>Circinella</taxon>
    </lineage>
</organism>
<keyword evidence="2" id="KW-1185">Reference proteome</keyword>